<sequence>MAVPTERGARRFLILHGWQNRQPEEHWQHRLCKRLTERGHDVSYPALPEPDFPALKEWTGAIEEELVRGRGDELVVIAHSLACIAWIHLPQLARRFHPPVSRLLFVAPPSPAFLAKTPELREFQFAEGADRLVKDTTVAPPRLACSTGDPYCEPPANQLYDAVFDVDLIDGAGHFDLEGAGYGEWPSVLAWCENGTVRLTGR</sequence>
<proteinExistence type="predicted"/>
<dbReference type="GO" id="GO:0016787">
    <property type="term" value="F:hydrolase activity"/>
    <property type="evidence" value="ECO:0007669"/>
    <property type="project" value="UniProtKB-KW"/>
</dbReference>
<reference evidence="1 2" key="1">
    <citation type="submission" date="2021-01" db="EMBL/GenBank/DDBJ databases">
        <title>Actinoplanes sp. nov. LDG1-06 isolated from lichen.</title>
        <authorList>
            <person name="Saeng-In P."/>
            <person name="Phongsopitanun W."/>
            <person name="Kanchanasin P."/>
            <person name="Yuki M."/>
            <person name="Kudo T."/>
            <person name="Ohkuma M."/>
            <person name="Tanasupawat S."/>
        </authorList>
    </citation>
    <scope>NUCLEOTIDE SEQUENCE [LARGE SCALE GENOMIC DNA]</scope>
    <source>
        <strain evidence="1 2">LDG1-06</strain>
    </source>
</reference>
<evidence type="ECO:0000313" key="2">
    <source>
        <dbReference type="Proteomes" id="UP000632138"/>
    </source>
</evidence>
<dbReference type="Pfam" id="PF06821">
    <property type="entry name" value="Ser_hydrolase"/>
    <property type="match status" value="1"/>
</dbReference>
<gene>
    <name evidence="1" type="ORF">JIG36_09855</name>
</gene>
<dbReference type="InterPro" id="IPR029058">
    <property type="entry name" value="AB_hydrolase_fold"/>
</dbReference>
<accession>A0ABS2A9D0</accession>
<evidence type="ECO:0000313" key="1">
    <source>
        <dbReference type="EMBL" id="MBM2615859.1"/>
    </source>
</evidence>
<organism evidence="1 2">
    <name type="scientific">Paractinoplanes ovalisporus</name>
    <dbReference type="NCBI Taxonomy" id="2810368"/>
    <lineage>
        <taxon>Bacteria</taxon>
        <taxon>Bacillati</taxon>
        <taxon>Actinomycetota</taxon>
        <taxon>Actinomycetes</taxon>
        <taxon>Micromonosporales</taxon>
        <taxon>Micromonosporaceae</taxon>
        <taxon>Paractinoplanes</taxon>
    </lineage>
</organism>
<dbReference type="RefSeq" id="WP_203375708.1">
    <property type="nucleotide sequence ID" value="NZ_JAENHP010000002.1"/>
</dbReference>
<protein>
    <submittedName>
        <fullName evidence="1">Alpha/beta hydrolase</fullName>
    </submittedName>
</protein>
<keyword evidence="2" id="KW-1185">Reference proteome</keyword>
<keyword evidence="1" id="KW-0378">Hydrolase</keyword>
<dbReference type="InterPro" id="IPR010662">
    <property type="entry name" value="RBBP9/YdeN"/>
</dbReference>
<name>A0ABS2A9D0_9ACTN</name>
<dbReference type="Gene3D" id="3.40.50.1820">
    <property type="entry name" value="alpha/beta hydrolase"/>
    <property type="match status" value="1"/>
</dbReference>
<dbReference type="SUPFAM" id="SSF53474">
    <property type="entry name" value="alpha/beta-Hydrolases"/>
    <property type="match status" value="1"/>
</dbReference>
<dbReference type="EMBL" id="JAENHP010000002">
    <property type="protein sequence ID" value="MBM2615859.1"/>
    <property type="molecule type" value="Genomic_DNA"/>
</dbReference>
<comment type="caution">
    <text evidence="1">The sequence shown here is derived from an EMBL/GenBank/DDBJ whole genome shotgun (WGS) entry which is preliminary data.</text>
</comment>
<dbReference type="Proteomes" id="UP000632138">
    <property type="component" value="Unassembled WGS sequence"/>
</dbReference>